<comment type="caution">
    <text evidence="1">The sequence shown here is derived from an EMBL/GenBank/DDBJ whole genome shotgun (WGS) entry which is preliminary data.</text>
</comment>
<proteinExistence type="predicted"/>
<evidence type="ECO:0008006" key="2">
    <source>
        <dbReference type="Google" id="ProtNLM"/>
    </source>
</evidence>
<dbReference type="EMBL" id="BART01012421">
    <property type="protein sequence ID" value="GAG80761.1"/>
    <property type="molecule type" value="Genomic_DNA"/>
</dbReference>
<gene>
    <name evidence="1" type="ORF">S01H4_25938</name>
</gene>
<feature type="non-terminal residue" evidence="1">
    <location>
        <position position="1"/>
    </location>
</feature>
<evidence type="ECO:0000313" key="1">
    <source>
        <dbReference type="EMBL" id="GAG80761.1"/>
    </source>
</evidence>
<sequence>IGDVTTGKSVFWIESGQQLNQQLNIKANGSIGIGTTTVPSGYKLAVDGKIIAEEFKVELSENWPDHVFGENYNLMSLTELENYIIKNRHLPGLPSADEVEENGVSLGDMQARLLQKVEELTLYVIDLQKENEALKDKLAKFKK</sequence>
<protein>
    <recommendedName>
        <fullName evidence="2">Peptidase S74 domain-containing protein</fullName>
    </recommendedName>
</protein>
<dbReference type="AlphaFoldDB" id="X1C8M8"/>
<accession>X1C8M8</accession>
<organism evidence="1">
    <name type="scientific">marine sediment metagenome</name>
    <dbReference type="NCBI Taxonomy" id="412755"/>
    <lineage>
        <taxon>unclassified sequences</taxon>
        <taxon>metagenomes</taxon>
        <taxon>ecological metagenomes</taxon>
    </lineage>
</organism>
<name>X1C8M8_9ZZZZ</name>
<reference evidence="1" key="1">
    <citation type="journal article" date="2014" name="Front. Microbiol.">
        <title>High frequency of phylogenetically diverse reductive dehalogenase-homologous genes in deep subseafloor sedimentary metagenomes.</title>
        <authorList>
            <person name="Kawai M."/>
            <person name="Futagami T."/>
            <person name="Toyoda A."/>
            <person name="Takaki Y."/>
            <person name="Nishi S."/>
            <person name="Hori S."/>
            <person name="Arai W."/>
            <person name="Tsubouchi T."/>
            <person name="Morono Y."/>
            <person name="Uchiyama I."/>
            <person name="Ito T."/>
            <person name="Fujiyama A."/>
            <person name="Inagaki F."/>
            <person name="Takami H."/>
        </authorList>
    </citation>
    <scope>NUCLEOTIDE SEQUENCE</scope>
    <source>
        <strain evidence="1">Expedition CK06-06</strain>
    </source>
</reference>